<accession>A0A7S4CNZ5</accession>
<dbReference type="AlphaFoldDB" id="A0A7S4CNZ5"/>
<organism evidence="2">
    <name type="scientific">Eutreptiella gymnastica</name>
    <dbReference type="NCBI Taxonomy" id="73025"/>
    <lineage>
        <taxon>Eukaryota</taxon>
        <taxon>Discoba</taxon>
        <taxon>Euglenozoa</taxon>
        <taxon>Euglenida</taxon>
        <taxon>Spirocuta</taxon>
        <taxon>Euglenophyceae</taxon>
        <taxon>Eutreptiales</taxon>
        <taxon>Eutreptiaceae</taxon>
        <taxon>Eutreptiella</taxon>
    </lineage>
</organism>
<proteinExistence type="predicted"/>
<gene>
    <name evidence="2" type="ORF">EGYM00163_LOCUS13549</name>
</gene>
<dbReference type="EMBL" id="HBJA01039714">
    <property type="protein sequence ID" value="CAE0802428.1"/>
    <property type="molecule type" value="Transcribed_RNA"/>
</dbReference>
<feature type="region of interest" description="Disordered" evidence="1">
    <location>
        <begin position="1"/>
        <end position="21"/>
    </location>
</feature>
<protein>
    <submittedName>
        <fullName evidence="2">Uncharacterized protein</fullName>
    </submittedName>
</protein>
<evidence type="ECO:0000313" key="2">
    <source>
        <dbReference type="EMBL" id="CAE0802428.1"/>
    </source>
</evidence>
<reference evidence="2" key="1">
    <citation type="submission" date="2021-01" db="EMBL/GenBank/DDBJ databases">
        <authorList>
            <person name="Corre E."/>
            <person name="Pelletier E."/>
            <person name="Niang G."/>
            <person name="Scheremetjew M."/>
            <person name="Finn R."/>
            <person name="Kale V."/>
            <person name="Holt S."/>
            <person name="Cochrane G."/>
            <person name="Meng A."/>
            <person name="Brown T."/>
            <person name="Cohen L."/>
        </authorList>
    </citation>
    <scope>NUCLEOTIDE SEQUENCE</scope>
    <source>
        <strain evidence="2">CCMP1594</strain>
    </source>
</reference>
<sequence>MSRKNSSLLTQPLFPNTKGSHPASTDHFLKLSPFCQLCSPSRPFTFASPEHTLVALPLPYVSSMAKHAPPLRRPFITGKKLLPCSALPQTDYCTPQWFVVYPQANGWDKPPGVPWSLSDWF</sequence>
<evidence type="ECO:0000256" key="1">
    <source>
        <dbReference type="SAM" id="MobiDB-lite"/>
    </source>
</evidence>
<name>A0A7S4CNZ5_9EUGL</name>